<dbReference type="CDD" id="cd06530">
    <property type="entry name" value="S26_SPase_I"/>
    <property type="match status" value="1"/>
</dbReference>
<feature type="active site" evidence="6">
    <location>
        <position position="61"/>
    </location>
</feature>
<evidence type="ECO:0000313" key="10">
    <source>
        <dbReference type="EMBL" id="XBH22485.1"/>
    </source>
</evidence>
<dbReference type="InterPro" id="IPR000223">
    <property type="entry name" value="Pept_S26A_signal_pept_1"/>
</dbReference>
<keyword evidence="7" id="KW-0472">Membrane</keyword>
<evidence type="ECO:0000259" key="9">
    <source>
        <dbReference type="Pfam" id="PF10502"/>
    </source>
</evidence>
<feature type="region of interest" description="Disordered" evidence="8">
    <location>
        <begin position="1"/>
        <end position="25"/>
    </location>
</feature>
<keyword evidence="7" id="KW-0812">Transmembrane</keyword>
<feature type="transmembrane region" description="Helical" evidence="7">
    <location>
        <begin position="29"/>
        <end position="47"/>
    </location>
</feature>
<gene>
    <name evidence="10" type="primary">lepB</name>
    <name evidence="10" type="ORF">V5R04_04475</name>
</gene>
<dbReference type="SUPFAM" id="SSF51306">
    <property type="entry name" value="LexA/Signal peptidase"/>
    <property type="match status" value="1"/>
</dbReference>
<dbReference type="PANTHER" id="PTHR43390:SF1">
    <property type="entry name" value="CHLOROPLAST PROCESSING PEPTIDASE"/>
    <property type="match status" value="1"/>
</dbReference>
<dbReference type="InterPro" id="IPR036286">
    <property type="entry name" value="LexA/Signal_pep-like_sf"/>
</dbReference>
<dbReference type="Pfam" id="PF10502">
    <property type="entry name" value="Peptidase_S26"/>
    <property type="match status" value="1"/>
</dbReference>
<dbReference type="Gene3D" id="2.10.109.10">
    <property type="entry name" value="Umud Fragment, subunit A"/>
    <property type="match status" value="1"/>
</dbReference>
<name>A0AAU7DYY1_9MICO</name>
<evidence type="ECO:0000256" key="3">
    <source>
        <dbReference type="ARBA" id="ARBA00009370"/>
    </source>
</evidence>
<evidence type="ECO:0000256" key="4">
    <source>
        <dbReference type="ARBA" id="ARBA00013208"/>
    </source>
</evidence>
<feature type="domain" description="Peptidase S26" evidence="9">
    <location>
        <begin position="31"/>
        <end position="222"/>
    </location>
</feature>
<dbReference type="PANTHER" id="PTHR43390">
    <property type="entry name" value="SIGNAL PEPTIDASE I"/>
    <property type="match status" value="1"/>
</dbReference>
<evidence type="ECO:0000256" key="6">
    <source>
        <dbReference type="PIRSR" id="PIRSR600223-1"/>
    </source>
</evidence>
<comment type="similarity">
    <text evidence="3 7">Belongs to the peptidase S26 family.</text>
</comment>
<keyword evidence="7" id="KW-1133">Transmembrane helix</keyword>
<evidence type="ECO:0000256" key="1">
    <source>
        <dbReference type="ARBA" id="ARBA00000677"/>
    </source>
</evidence>
<comment type="catalytic activity">
    <reaction evidence="1 7">
        <text>Cleavage of hydrophobic, N-terminal signal or leader sequences from secreted and periplasmic proteins.</text>
        <dbReference type="EC" id="3.4.21.89"/>
    </reaction>
</comment>
<protein>
    <recommendedName>
        <fullName evidence="4 7">Signal peptidase I</fullName>
        <ecNumber evidence="4 7">3.4.21.89</ecNumber>
    </recommendedName>
</protein>
<feature type="active site" evidence="6">
    <location>
        <position position="131"/>
    </location>
</feature>
<evidence type="ECO:0000256" key="5">
    <source>
        <dbReference type="ARBA" id="ARBA00022801"/>
    </source>
</evidence>
<reference evidence="10" key="1">
    <citation type="submission" date="2024-02" db="EMBL/GenBank/DDBJ databases">
        <title>Tomenella chthoni gen. nov. sp. nov., a member of the family Jonesiaceae isolated from bat guano.</title>
        <authorList>
            <person name="Miller S.L."/>
            <person name="King J."/>
            <person name="Sankaranarayanan K."/>
            <person name="Lawson P.A."/>
        </authorList>
    </citation>
    <scope>NUCLEOTIDE SEQUENCE</scope>
    <source>
        <strain evidence="10">BS-20</strain>
    </source>
</reference>
<keyword evidence="7" id="KW-0645">Protease</keyword>
<evidence type="ECO:0000256" key="7">
    <source>
        <dbReference type="RuleBase" id="RU362042"/>
    </source>
</evidence>
<accession>A0AAU7DYY1</accession>
<dbReference type="GO" id="GO:0006465">
    <property type="term" value="P:signal peptide processing"/>
    <property type="evidence" value="ECO:0007669"/>
    <property type="project" value="InterPro"/>
</dbReference>
<dbReference type="PROSITE" id="PS00761">
    <property type="entry name" value="SPASE_I_3"/>
    <property type="match status" value="1"/>
</dbReference>
<keyword evidence="5 7" id="KW-0378">Hydrolase</keyword>
<proteinExistence type="inferred from homology"/>
<dbReference type="EC" id="3.4.21.89" evidence="4 7"/>
<comment type="subcellular location">
    <subcellularLocation>
        <location evidence="2">Cell membrane</location>
        <topology evidence="2">Single-pass type II membrane protein</topology>
    </subcellularLocation>
    <subcellularLocation>
        <location evidence="7">Membrane</location>
        <topology evidence="7">Single-pass type II membrane protein</topology>
    </subcellularLocation>
</comment>
<evidence type="ECO:0000256" key="2">
    <source>
        <dbReference type="ARBA" id="ARBA00004401"/>
    </source>
</evidence>
<dbReference type="InterPro" id="IPR019533">
    <property type="entry name" value="Peptidase_S26"/>
</dbReference>
<dbReference type="AlphaFoldDB" id="A0AAU7DYY1"/>
<dbReference type="GO" id="GO:0004252">
    <property type="term" value="F:serine-type endopeptidase activity"/>
    <property type="evidence" value="ECO:0007669"/>
    <property type="project" value="InterPro"/>
</dbReference>
<sequence>MSTNEANYIPPSQVRSHARKSKEPKKGSLLKEMAIVVTGAFILSWLLKTFLIQAFYIPSQSMEDTLQINDRIMVSKLSPSPVDLQRGDIVVFTDPGTWLPDSVKEVDLNPVQKALTFVGILPQDAGSHLIKRVIGLPGDRVVCCDTDGKLTVNGEPIDETEYLKPFVDPSLVEFDQIVPEGSLWVLGDNRANSGDSRYNLGGPGGGFVPIDNVVGKAFIKVWPLRDFQLLRTPSSVFEDVPQP</sequence>
<dbReference type="InterPro" id="IPR019758">
    <property type="entry name" value="Pept_S26A_signal_pept_1_CS"/>
</dbReference>
<evidence type="ECO:0000256" key="8">
    <source>
        <dbReference type="SAM" id="MobiDB-lite"/>
    </source>
</evidence>
<dbReference type="GO" id="GO:0005886">
    <property type="term" value="C:plasma membrane"/>
    <property type="evidence" value="ECO:0007669"/>
    <property type="project" value="UniProtKB-SubCell"/>
</dbReference>
<organism evidence="10">
    <name type="scientific">Jonesiaceae bacterium BS-20</name>
    <dbReference type="NCBI Taxonomy" id="3120821"/>
    <lineage>
        <taxon>Bacteria</taxon>
        <taxon>Bacillati</taxon>
        <taxon>Actinomycetota</taxon>
        <taxon>Actinomycetes</taxon>
        <taxon>Micrococcales</taxon>
        <taxon>Jonesiaceae</taxon>
    </lineage>
</organism>
<dbReference type="NCBIfam" id="TIGR02227">
    <property type="entry name" value="sigpep_I_bact"/>
    <property type="match status" value="1"/>
</dbReference>
<dbReference type="EMBL" id="CP146203">
    <property type="protein sequence ID" value="XBH22485.1"/>
    <property type="molecule type" value="Genomic_DNA"/>
</dbReference>
<dbReference type="PRINTS" id="PR00727">
    <property type="entry name" value="LEADERPTASE"/>
</dbReference>
<dbReference type="GO" id="GO:0009003">
    <property type="term" value="F:signal peptidase activity"/>
    <property type="evidence" value="ECO:0007669"/>
    <property type="project" value="UniProtKB-EC"/>
</dbReference>